<evidence type="ECO:0000313" key="9">
    <source>
        <dbReference type="Proteomes" id="UP001457282"/>
    </source>
</evidence>
<dbReference type="Pfam" id="PF17035">
    <property type="entry name" value="BET"/>
    <property type="match status" value="1"/>
</dbReference>
<feature type="region of interest" description="Disordered" evidence="5">
    <location>
        <begin position="126"/>
        <end position="168"/>
    </location>
</feature>
<keyword evidence="2 4" id="KW-0103">Bromodomain</keyword>
<organism evidence="8 9">
    <name type="scientific">Rubus argutus</name>
    <name type="common">Southern blackberry</name>
    <dbReference type="NCBI Taxonomy" id="59490"/>
    <lineage>
        <taxon>Eukaryota</taxon>
        <taxon>Viridiplantae</taxon>
        <taxon>Streptophyta</taxon>
        <taxon>Embryophyta</taxon>
        <taxon>Tracheophyta</taxon>
        <taxon>Spermatophyta</taxon>
        <taxon>Magnoliopsida</taxon>
        <taxon>eudicotyledons</taxon>
        <taxon>Gunneridae</taxon>
        <taxon>Pentapetalae</taxon>
        <taxon>rosids</taxon>
        <taxon>fabids</taxon>
        <taxon>Rosales</taxon>
        <taxon>Rosaceae</taxon>
        <taxon>Rosoideae</taxon>
        <taxon>Rosoideae incertae sedis</taxon>
        <taxon>Rubus</taxon>
    </lineage>
</organism>
<feature type="compositionally biased region" description="Basic and acidic residues" evidence="5">
    <location>
        <begin position="378"/>
        <end position="389"/>
    </location>
</feature>
<dbReference type="EMBL" id="JBEDUW010000169">
    <property type="protein sequence ID" value="KAK9905205.1"/>
    <property type="molecule type" value="Genomic_DNA"/>
</dbReference>
<keyword evidence="9" id="KW-1185">Reference proteome</keyword>
<dbReference type="AlphaFoldDB" id="A0AAW1VQ05"/>
<dbReference type="Gene3D" id="1.20.920.10">
    <property type="entry name" value="Bromodomain-like"/>
    <property type="match status" value="1"/>
</dbReference>
<feature type="compositionally biased region" description="Low complexity" evidence="5">
    <location>
        <begin position="532"/>
        <end position="561"/>
    </location>
</feature>
<evidence type="ECO:0000256" key="5">
    <source>
        <dbReference type="SAM" id="MobiDB-lite"/>
    </source>
</evidence>
<evidence type="ECO:0000313" key="8">
    <source>
        <dbReference type="EMBL" id="KAK9905205.1"/>
    </source>
</evidence>
<dbReference type="SMART" id="SM00297">
    <property type="entry name" value="BROMO"/>
    <property type="match status" value="1"/>
</dbReference>
<dbReference type="PRINTS" id="PR00503">
    <property type="entry name" value="BROMODOMAIN"/>
</dbReference>
<feature type="compositionally biased region" description="Low complexity" evidence="5">
    <location>
        <begin position="362"/>
        <end position="372"/>
    </location>
</feature>
<gene>
    <name evidence="8" type="ORF">M0R45_000401</name>
</gene>
<evidence type="ECO:0000256" key="3">
    <source>
        <dbReference type="ARBA" id="ARBA00023163"/>
    </source>
</evidence>
<feature type="region of interest" description="Disordered" evidence="5">
    <location>
        <begin position="1"/>
        <end position="75"/>
    </location>
</feature>
<feature type="region of interest" description="Disordered" evidence="5">
    <location>
        <begin position="285"/>
        <end position="389"/>
    </location>
</feature>
<dbReference type="InterPro" id="IPR027353">
    <property type="entry name" value="NET_dom"/>
</dbReference>
<feature type="compositionally biased region" description="Basic and acidic residues" evidence="5">
    <location>
        <begin position="483"/>
        <end position="502"/>
    </location>
</feature>
<dbReference type="InterPro" id="IPR001487">
    <property type="entry name" value="Bromodomain"/>
</dbReference>
<feature type="domain" description="NET" evidence="7">
    <location>
        <begin position="377"/>
        <end position="458"/>
    </location>
</feature>
<feature type="domain" description="Bromo" evidence="6">
    <location>
        <begin position="189"/>
        <end position="261"/>
    </location>
</feature>
<dbReference type="PROSITE" id="PS50014">
    <property type="entry name" value="BROMODOMAIN_2"/>
    <property type="match status" value="1"/>
</dbReference>
<dbReference type="Gene3D" id="1.20.1270.220">
    <property type="match status" value="1"/>
</dbReference>
<reference evidence="8 9" key="1">
    <citation type="journal article" date="2023" name="G3 (Bethesda)">
        <title>A chromosome-length genome assembly and annotation of blackberry (Rubus argutus, cv. 'Hillquist').</title>
        <authorList>
            <person name="Bruna T."/>
            <person name="Aryal R."/>
            <person name="Dudchenko O."/>
            <person name="Sargent D.J."/>
            <person name="Mead D."/>
            <person name="Buti M."/>
            <person name="Cavallini A."/>
            <person name="Hytonen T."/>
            <person name="Andres J."/>
            <person name="Pham M."/>
            <person name="Weisz D."/>
            <person name="Mascagni F."/>
            <person name="Usai G."/>
            <person name="Natali L."/>
            <person name="Bassil N."/>
            <person name="Fernandez G.E."/>
            <person name="Lomsadze A."/>
            <person name="Armour M."/>
            <person name="Olukolu B."/>
            <person name="Poorten T."/>
            <person name="Britton C."/>
            <person name="Davik J."/>
            <person name="Ashrafi H."/>
            <person name="Aiden E.L."/>
            <person name="Borodovsky M."/>
            <person name="Worthington M."/>
        </authorList>
    </citation>
    <scope>NUCLEOTIDE SEQUENCE [LARGE SCALE GENOMIC DNA]</scope>
    <source>
        <strain evidence="8">PI 553951</strain>
    </source>
</reference>
<evidence type="ECO:0000256" key="4">
    <source>
        <dbReference type="PROSITE-ProRule" id="PRU00035"/>
    </source>
</evidence>
<dbReference type="Pfam" id="PF00439">
    <property type="entry name" value="Bromodomain"/>
    <property type="match status" value="1"/>
</dbReference>
<sequence>MASAVLANRNEPNWPQQPRGGGGGFMGKVPFSNPNRNPNPKTKFQAHADFNDESPAVTQTASDDASSINHHRRSNTNNAADFNLIQSQYVSFNIATYSRKELVELKNRLLSELDQIRVLKNRIEAGDFNPRPAHQNSQLKKPNTNKKVAGSKRPLPIAPGKDSNSNLKRSHSENANLMKNCGQILSKLMKHKHAWIFKKPVDVVTWKLHDYYDIIKHPMDLGTVKTNLSKNLYSTPLEFAADVRLTFENAMRYNPRGHEVYNYADQLRSMFEELFQPLMDKLGDGFGGDRGVSDEELQASSWNHVEPERPPPPRREDPMPMRIDKKSEMVRPPPAPTPAPVPAPMNSSNPPVAHSPVRTSSQVKGPPQVKPLKQPKPKAKDPNKRDMSMEEKHKLGLGLQSLPQEKMEQVVQIIRKRNGHLKQDGDEIELDIEAVDTETLWELDRLVTNYKKMVSKIKRQALMGNNSNSNIASNRGGQEELPGSEKIDVAVTEPKRPKKGEVGDEDVDIGDDMPMSSFPPVEIEKDVGGNASSDNSSSSSGSSSSGSSSSSDSDSGSSSGSDSDDDNAQS</sequence>
<keyword evidence="3" id="KW-0804">Transcription</keyword>
<comment type="caution">
    <text evidence="8">The sequence shown here is derived from an EMBL/GenBank/DDBJ whole genome shotgun (WGS) entry which is preliminary data.</text>
</comment>
<name>A0AAW1VQ05_RUBAR</name>
<feature type="compositionally biased region" description="Basic and acidic residues" evidence="5">
    <location>
        <begin position="305"/>
        <end position="329"/>
    </location>
</feature>
<keyword evidence="1" id="KW-0805">Transcription regulation</keyword>
<dbReference type="InterPro" id="IPR038336">
    <property type="entry name" value="NET_sf"/>
</dbReference>
<dbReference type="SUPFAM" id="SSF47370">
    <property type="entry name" value="Bromodomain"/>
    <property type="match status" value="1"/>
</dbReference>
<feature type="compositionally biased region" description="Polar residues" evidence="5">
    <location>
        <begin position="32"/>
        <end position="42"/>
    </location>
</feature>
<evidence type="ECO:0000259" key="6">
    <source>
        <dbReference type="PROSITE" id="PS50014"/>
    </source>
</evidence>
<accession>A0AAW1VQ05</accession>
<dbReference type="InterPro" id="IPR036427">
    <property type="entry name" value="Bromodomain-like_sf"/>
</dbReference>
<evidence type="ECO:0000256" key="2">
    <source>
        <dbReference type="ARBA" id="ARBA00023117"/>
    </source>
</evidence>
<proteinExistence type="predicted"/>
<dbReference type="Proteomes" id="UP001457282">
    <property type="component" value="Unassembled WGS sequence"/>
</dbReference>
<evidence type="ECO:0000256" key="1">
    <source>
        <dbReference type="ARBA" id="ARBA00023015"/>
    </source>
</evidence>
<feature type="compositionally biased region" description="Polar residues" evidence="5">
    <location>
        <begin position="134"/>
        <end position="146"/>
    </location>
</feature>
<dbReference type="PROSITE" id="PS51525">
    <property type="entry name" value="NET"/>
    <property type="match status" value="1"/>
</dbReference>
<dbReference type="PANTHER" id="PTHR45926">
    <property type="entry name" value="OSJNBA0053K19.4 PROTEIN"/>
    <property type="match status" value="1"/>
</dbReference>
<protein>
    <submittedName>
        <fullName evidence="8">Uncharacterized protein</fullName>
    </submittedName>
</protein>
<feature type="compositionally biased region" description="Pro residues" evidence="5">
    <location>
        <begin position="331"/>
        <end position="343"/>
    </location>
</feature>
<feature type="region of interest" description="Disordered" evidence="5">
    <location>
        <begin position="465"/>
        <end position="570"/>
    </location>
</feature>
<feature type="compositionally biased region" description="Polar residues" evidence="5">
    <location>
        <begin position="465"/>
        <end position="476"/>
    </location>
</feature>
<evidence type="ECO:0000259" key="7">
    <source>
        <dbReference type="PROSITE" id="PS51525"/>
    </source>
</evidence>
<feature type="compositionally biased region" description="Polar residues" evidence="5">
    <location>
        <begin position="56"/>
        <end position="68"/>
    </location>
</feature>